<dbReference type="GeneID" id="100205986"/>
<accession>A0ABM4B4H8</accession>
<dbReference type="InterPro" id="IPR000626">
    <property type="entry name" value="Ubiquitin-like_dom"/>
</dbReference>
<dbReference type="Gene3D" id="3.10.20.90">
    <property type="entry name" value="Phosphatidylinositol 3-kinase Catalytic Subunit, Chain A, domain 1"/>
    <property type="match status" value="1"/>
</dbReference>
<evidence type="ECO:0000259" key="9">
    <source>
        <dbReference type="PROSITE" id="PS50053"/>
    </source>
</evidence>
<dbReference type="CDD" id="cd14303">
    <property type="entry name" value="UBA1_KPC2"/>
    <property type="match status" value="1"/>
</dbReference>
<evidence type="ECO:0000313" key="10">
    <source>
        <dbReference type="Proteomes" id="UP001652625"/>
    </source>
</evidence>
<dbReference type="InterPro" id="IPR029071">
    <property type="entry name" value="Ubiquitin-like_domsf"/>
</dbReference>
<evidence type="ECO:0000256" key="2">
    <source>
        <dbReference type="ARBA" id="ARBA00004906"/>
    </source>
</evidence>
<evidence type="ECO:0000259" key="8">
    <source>
        <dbReference type="PROSITE" id="PS50030"/>
    </source>
</evidence>
<dbReference type="PANTHER" id="PTHR46738:SF1">
    <property type="entry name" value="UBIQUITIN-ASSOCIATED DOMAIN-CONTAINING PROTEIN 1"/>
    <property type="match status" value="1"/>
</dbReference>
<evidence type="ECO:0000256" key="6">
    <source>
        <dbReference type="ARBA" id="ARBA00022786"/>
    </source>
</evidence>
<keyword evidence="4" id="KW-0963">Cytoplasm</keyword>
<dbReference type="SMART" id="SM00727">
    <property type="entry name" value="STI1"/>
    <property type="match status" value="1"/>
</dbReference>
<dbReference type="InterPro" id="IPR041927">
    <property type="entry name" value="UBA2_UBAC1"/>
</dbReference>
<reference evidence="11" key="2">
    <citation type="submission" date="2025-08" db="UniProtKB">
        <authorList>
            <consortium name="RefSeq"/>
        </authorList>
    </citation>
    <scope>IDENTIFICATION</scope>
</reference>
<dbReference type="RefSeq" id="XP_065643744.1">
    <property type="nucleotide sequence ID" value="XM_065787672.1"/>
</dbReference>
<evidence type="ECO:0000256" key="7">
    <source>
        <dbReference type="ARBA" id="ARBA00029825"/>
    </source>
</evidence>
<feature type="domain" description="Ubiquitin-like" evidence="9">
    <location>
        <begin position="37"/>
        <end position="115"/>
    </location>
</feature>
<gene>
    <name evidence="11" type="primary">LOC100205986</name>
</gene>
<dbReference type="Gene3D" id="1.10.8.10">
    <property type="entry name" value="DNA helicase RuvA subunit, C-terminal domain"/>
    <property type="match status" value="2"/>
</dbReference>
<dbReference type="InterPro" id="IPR015940">
    <property type="entry name" value="UBA"/>
</dbReference>
<dbReference type="InterPro" id="IPR041926">
    <property type="entry name" value="UBA1_UBAC1"/>
</dbReference>
<protein>
    <recommendedName>
        <fullName evidence="3">Ubiquitin-associated domain-containing protein 1</fullName>
    </recommendedName>
    <alternativeName>
        <fullName evidence="7">Kip1 ubiquitination-promoting complex protein 2</fullName>
    </alternativeName>
</protein>
<dbReference type="InterPro" id="IPR052476">
    <property type="entry name" value="UBAC1"/>
</dbReference>
<comment type="pathway">
    <text evidence="2">Protein modification; protein ubiquitination.</text>
</comment>
<name>A0ABM4B4H8_HYDVU</name>
<comment type="subcellular location">
    <subcellularLocation>
        <location evidence="1">Cytoplasm</location>
    </subcellularLocation>
</comment>
<organism evidence="10 11">
    <name type="scientific">Hydra vulgaris</name>
    <name type="common">Hydra</name>
    <name type="synonym">Hydra attenuata</name>
    <dbReference type="NCBI Taxonomy" id="6087"/>
    <lineage>
        <taxon>Eukaryota</taxon>
        <taxon>Metazoa</taxon>
        <taxon>Cnidaria</taxon>
        <taxon>Hydrozoa</taxon>
        <taxon>Hydroidolina</taxon>
        <taxon>Anthoathecata</taxon>
        <taxon>Aplanulata</taxon>
        <taxon>Hydridae</taxon>
        <taxon>Hydra</taxon>
    </lineage>
</organism>
<dbReference type="InterPro" id="IPR009060">
    <property type="entry name" value="UBA-like_sf"/>
</dbReference>
<dbReference type="Pfam" id="PF00627">
    <property type="entry name" value="UBA"/>
    <property type="match status" value="1"/>
</dbReference>
<evidence type="ECO:0000256" key="1">
    <source>
        <dbReference type="ARBA" id="ARBA00004496"/>
    </source>
</evidence>
<feature type="domain" description="UBA" evidence="8">
    <location>
        <begin position="278"/>
        <end position="318"/>
    </location>
</feature>
<evidence type="ECO:0000256" key="3">
    <source>
        <dbReference type="ARBA" id="ARBA00014196"/>
    </source>
</evidence>
<dbReference type="InterPro" id="IPR006636">
    <property type="entry name" value="STI1_HS-bd"/>
</dbReference>
<dbReference type="PANTHER" id="PTHR46738">
    <property type="entry name" value="UBIQUITIN-ASSOCIATED DOMAIN-CONTAINING PROTEIN 1"/>
    <property type="match status" value="1"/>
</dbReference>
<evidence type="ECO:0000256" key="5">
    <source>
        <dbReference type="ARBA" id="ARBA00022737"/>
    </source>
</evidence>
<dbReference type="Pfam" id="PF22562">
    <property type="entry name" value="UBA_7"/>
    <property type="match status" value="1"/>
</dbReference>
<evidence type="ECO:0000313" key="11">
    <source>
        <dbReference type="RefSeq" id="XP_065643744.1"/>
    </source>
</evidence>
<feature type="domain" description="UBA" evidence="8">
    <location>
        <begin position="201"/>
        <end position="241"/>
    </location>
</feature>
<dbReference type="PROSITE" id="PS50053">
    <property type="entry name" value="UBIQUITIN_2"/>
    <property type="match status" value="1"/>
</dbReference>
<keyword evidence="10" id="KW-1185">Reference proteome</keyword>
<dbReference type="SUPFAM" id="SSF54236">
    <property type="entry name" value="Ubiquitin-like"/>
    <property type="match status" value="1"/>
</dbReference>
<dbReference type="SMART" id="SM00165">
    <property type="entry name" value="UBA"/>
    <property type="match status" value="2"/>
</dbReference>
<proteinExistence type="predicted"/>
<dbReference type="SUPFAM" id="SSF46934">
    <property type="entry name" value="UBA-like"/>
    <property type="match status" value="2"/>
</dbReference>
<sequence length="394" mass="44536">MQFKLKMFLVYRLVIIYKMREFKPILALEELKQSRQITVHVMTHDGKESLITVYAGDQIKAIKEKILGEEGAKDVPNYKVILLSPRRVLEDQKTIEQEGLIDDDRFLIFPKRKDAGNPFKYTSSSIKGPDLPAIKKATLHIGEEKGTAATNTGIGCPGMFDFFGELKKILISLTEVASLLQYVNNEEEQNSDTEAEDHDIPIDPLCLGKLTDMGFSEPHCRKALIINRMCPVQAMEWLLLHSEDVDIDRPLTSDELASYIPESRIKGKRSLVKKKEFVPNPRSVNKLKEMGFSESEVLDALKYSANNQERALDWLLGDRQTAEVTPDGGLDPQSPLYIAIMDHPVVQLGMTNPRILHAFEDMLENPNNSGQYINDPEIGPVLLQISRIVQSFSR</sequence>
<dbReference type="Proteomes" id="UP001652625">
    <property type="component" value="Chromosome 01"/>
</dbReference>
<keyword evidence="5" id="KW-0677">Repeat</keyword>
<dbReference type="CDD" id="cd14304">
    <property type="entry name" value="UBA2_KPC2"/>
    <property type="match status" value="1"/>
</dbReference>
<reference evidence="10" key="1">
    <citation type="submission" date="2025-05" db="UniProtKB">
        <authorList>
            <consortium name="RefSeq"/>
        </authorList>
    </citation>
    <scope>NUCLEOTIDE SEQUENCE [LARGE SCALE GENOMIC DNA]</scope>
</reference>
<dbReference type="PROSITE" id="PS50030">
    <property type="entry name" value="UBA"/>
    <property type="match status" value="2"/>
</dbReference>
<dbReference type="Gene3D" id="1.10.260.100">
    <property type="match status" value="1"/>
</dbReference>
<evidence type="ECO:0000256" key="4">
    <source>
        <dbReference type="ARBA" id="ARBA00022490"/>
    </source>
</evidence>
<keyword evidence="6" id="KW-0833">Ubl conjugation pathway</keyword>